<dbReference type="Proteomes" id="UP000612585">
    <property type="component" value="Unassembled WGS sequence"/>
</dbReference>
<sequence>MKRRLAAIVSVVALGLLSSVSPAAADGSIGVQINKRTCRTESPRQIILVHSAGSSTCYGGTVGRIALDGRYVQSVHAGGYYGAFGWRSGPDSGGHVILEPGAVEVIGSYGSWLEIRPAS</sequence>
<evidence type="ECO:0000313" key="2">
    <source>
        <dbReference type="EMBL" id="GIJ56744.1"/>
    </source>
</evidence>
<evidence type="ECO:0000313" key="3">
    <source>
        <dbReference type="Proteomes" id="UP000612585"/>
    </source>
</evidence>
<feature type="chain" id="PRO_5038822997" evidence="1">
    <location>
        <begin position="25"/>
        <end position="119"/>
    </location>
</feature>
<proteinExistence type="predicted"/>
<organism evidence="2 3">
    <name type="scientific">Virgisporangium aurantiacum</name>
    <dbReference type="NCBI Taxonomy" id="175570"/>
    <lineage>
        <taxon>Bacteria</taxon>
        <taxon>Bacillati</taxon>
        <taxon>Actinomycetota</taxon>
        <taxon>Actinomycetes</taxon>
        <taxon>Micromonosporales</taxon>
        <taxon>Micromonosporaceae</taxon>
        <taxon>Virgisporangium</taxon>
    </lineage>
</organism>
<feature type="signal peptide" evidence="1">
    <location>
        <begin position="1"/>
        <end position="24"/>
    </location>
</feature>
<comment type="caution">
    <text evidence="2">The sequence shown here is derived from an EMBL/GenBank/DDBJ whole genome shotgun (WGS) entry which is preliminary data.</text>
</comment>
<keyword evidence="3" id="KW-1185">Reference proteome</keyword>
<dbReference type="RefSeq" id="WP_203995588.1">
    <property type="nucleotide sequence ID" value="NZ_BOPG01000026.1"/>
</dbReference>
<reference evidence="2" key="1">
    <citation type="submission" date="2021-01" db="EMBL/GenBank/DDBJ databases">
        <title>Whole genome shotgun sequence of Virgisporangium aurantiacum NBRC 16421.</title>
        <authorList>
            <person name="Komaki H."/>
            <person name="Tamura T."/>
        </authorList>
    </citation>
    <scope>NUCLEOTIDE SEQUENCE</scope>
    <source>
        <strain evidence="2">NBRC 16421</strain>
    </source>
</reference>
<dbReference type="EMBL" id="BOPG01000026">
    <property type="protein sequence ID" value="GIJ56744.1"/>
    <property type="molecule type" value="Genomic_DNA"/>
</dbReference>
<name>A0A8J3Z3P8_9ACTN</name>
<dbReference type="AlphaFoldDB" id="A0A8J3Z3P8"/>
<keyword evidence="1" id="KW-0732">Signal</keyword>
<evidence type="ECO:0000256" key="1">
    <source>
        <dbReference type="SAM" id="SignalP"/>
    </source>
</evidence>
<accession>A0A8J3Z3P8</accession>
<gene>
    <name evidence="2" type="ORF">Vau01_042600</name>
</gene>
<protein>
    <submittedName>
        <fullName evidence="2">Uncharacterized protein</fullName>
    </submittedName>
</protein>